<proteinExistence type="predicted"/>
<evidence type="ECO:0000313" key="2">
    <source>
        <dbReference type="EMBL" id="CAA9562197.1"/>
    </source>
</evidence>
<dbReference type="EMBL" id="CADCWO010000046">
    <property type="protein sequence ID" value="CAA9562197.1"/>
    <property type="molecule type" value="Genomic_DNA"/>
</dbReference>
<dbReference type="Gene3D" id="3.30.530.20">
    <property type="match status" value="1"/>
</dbReference>
<accession>A0A6J4UYN8</accession>
<evidence type="ECO:0008006" key="3">
    <source>
        <dbReference type="Google" id="ProtNLM"/>
    </source>
</evidence>
<dbReference type="AlphaFoldDB" id="A0A6J4UYN8"/>
<dbReference type="InterPro" id="IPR018971">
    <property type="entry name" value="DUF1997"/>
</dbReference>
<gene>
    <name evidence="2" type="ORF">AVDCRST_MAG81-903</name>
</gene>
<evidence type="ECO:0000256" key="1">
    <source>
        <dbReference type="SAM" id="MobiDB-lite"/>
    </source>
</evidence>
<sequence length="225" mass="25025">MQSHVTDQFFLRPTTSVESYGFETATPASGTAGPYHPGTDHSEQSLQTNRFQSDFTGSMVLRADAQTVAQYLDSHNDWFCRCAQPMQVQSLGANSYELKIGRFGAFGYELEPGISLELLPQDQGVYRIRTIPVPAQGPEPYEVDFHAALQLVEVSGASSPKSTQVEWQLELAVVIQFPKFIHKLPKRLIQRTGDRLLAQIVRQVSHRLTAKVQADFHASLGLPLP</sequence>
<reference evidence="2" key="1">
    <citation type="submission" date="2020-02" db="EMBL/GenBank/DDBJ databases">
        <authorList>
            <person name="Meier V. D."/>
        </authorList>
    </citation>
    <scope>NUCLEOTIDE SEQUENCE</scope>
    <source>
        <strain evidence="2">AVDCRST_MAG81</strain>
    </source>
</reference>
<protein>
    <recommendedName>
        <fullName evidence="3">DUF1997 domain-containing protein</fullName>
    </recommendedName>
</protein>
<feature type="region of interest" description="Disordered" evidence="1">
    <location>
        <begin position="26"/>
        <end position="45"/>
    </location>
</feature>
<name>A0A6J4UYN8_9CYAN</name>
<dbReference type="Pfam" id="PF09366">
    <property type="entry name" value="DUF1997"/>
    <property type="match status" value="1"/>
</dbReference>
<organism evidence="2">
    <name type="scientific">uncultured Synechococcales cyanobacterium</name>
    <dbReference type="NCBI Taxonomy" id="1936017"/>
    <lineage>
        <taxon>Bacteria</taxon>
        <taxon>Bacillati</taxon>
        <taxon>Cyanobacteriota</taxon>
        <taxon>Cyanophyceae</taxon>
        <taxon>Synechococcales</taxon>
        <taxon>environmental samples</taxon>
    </lineage>
</organism>
<dbReference type="InterPro" id="IPR023393">
    <property type="entry name" value="START-like_dom_sf"/>
</dbReference>